<dbReference type="Proteomes" id="UP000245765">
    <property type="component" value="Unassembled WGS sequence"/>
</dbReference>
<keyword evidence="1" id="KW-0732">Signal</keyword>
<gene>
    <name evidence="2" type="ORF">DFH01_18815</name>
</gene>
<proteinExistence type="predicted"/>
<protein>
    <submittedName>
        <fullName evidence="2">Uncharacterized protein</fullName>
    </submittedName>
</protein>
<feature type="signal peptide" evidence="1">
    <location>
        <begin position="1"/>
        <end position="28"/>
    </location>
</feature>
<evidence type="ECO:0000313" key="3">
    <source>
        <dbReference type="Proteomes" id="UP000245765"/>
    </source>
</evidence>
<reference evidence="3" key="1">
    <citation type="submission" date="2018-05" db="EMBL/GenBank/DDBJ databases">
        <authorList>
            <person name="Du Z."/>
            <person name="Wang X."/>
        </authorList>
    </citation>
    <scope>NUCLEOTIDE SEQUENCE [LARGE SCALE GENOMIC DNA]</scope>
    <source>
        <strain evidence="3">CQN31</strain>
    </source>
</reference>
<organism evidence="2 3">
    <name type="scientific">Falsiroseomonas bella</name>
    <dbReference type="NCBI Taxonomy" id="2184016"/>
    <lineage>
        <taxon>Bacteria</taxon>
        <taxon>Pseudomonadati</taxon>
        <taxon>Pseudomonadota</taxon>
        <taxon>Alphaproteobacteria</taxon>
        <taxon>Acetobacterales</taxon>
        <taxon>Roseomonadaceae</taxon>
        <taxon>Falsiroseomonas</taxon>
    </lineage>
</organism>
<comment type="caution">
    <text evidence="2">The sequence shown here is derived from an EMBL/GenBank/DDBJ whole genome shotgun (WGS) entry which is preliminary data.</text>
</comment>
<dbReference type="RefSeq" id="WP_109872012.1">
    <property type="nucleotide sequence ID" value="NZ_QGNA01000004.1"/>
</dbReference>
<evidence type="ECO:0000313" key="2">
    <source>
        <dbReference type="EMBL" id="PWS35646.1"/>
    </source>
</evidence>
<sequence length="118" mass="12136">MSNPFGKLLLLAAVAGGALAVAAGPAAAQSYPRVVGTGENMTVDYGPMAQGNLVGGGRVMVTEPTGMGDIRVMHLDSVFAQQPREGFVPVVIGMGQNMTTIYVPQAMAERMARAGTGR</sequence>
<keyword evidence="3" id="KW-1185">Reference proteome</keyword>
<accession>A0A317FDM0</accession>
<feature type="chain" id="PRO_5016260811" evidence="1">
    <location>
        <begin position="29"/>
        <end position="118"/>
    </location>
</feature>
<dbReference type="OrthoDB" id="7283631at2"/>
<name>A0A317FDM0_9PROT</name>
<dbReference type="AlphaFoldDB" id="A0A317FDM0"/>
<dbReference type="EMBL" id="QGNA01000004">
    <property type="protein sequence ID" value="PWS35646.1"/>
    <property type="molecule type" value="Genomic_DNA"/>
</dbReference>
<evidence type="ECO:0000256" key="1">
    <source>
        <dbReference type="SAM" id="SignalP"/>
    </source>
</evidence>